<protein>
    <submittedName>
        <fullName evidence="1">Uncharacterized protein</fullName>
    </submittedName>
</protein>
<feature type="non-terminal residue" evidence="1">
    <location>
        <position position="1"/>
    </location>
</feature>
<gene>
    <name evidence="1" type="ORF">METZ01_LOCUS321047</name>
</gene>
<dbReference type="AlphaFoldDB" id="A0A382P4A8"/>
<proteinExistence type="predicted"/>
<evidence type="ECO:0000313" key="1">
    <source>
        <dbReference type="EMBL" id="SVC68193.1"/>
    </source>
</evidence>
<sequence>VRIIFFSSLFFTFLEAQIYDVSIPENDTASYTYADFRMWVNDSTDTLQGIYWFMHANNGDSRNIV</sequence>
<organism evidence="1">
    <name type="scientific">marine metagenome</name>
    <dbReference type="NCBI Taxonomy" id="408172"/>
    <lineage>
        <taxon>unclassified sequences</taxon>
        <taxon>metagenomes</taxon>
        <taxon>ecological metagenomes</taxon>
    </lineage>
</organism>
<accession>A0A382P4A8</accession>
<feature type="non-terminal residue" evidence="1">
    <location>
        <position position="65"/>
    </location>
</feature>
<reference evidence="1" key="1">
    <citation type="submission" date="2018-05" db="EMBL/GenBank/DDBJ databases">
        <authorList>
            <person name="Lanie J.A."/>
            <person name="Ng W.-L."/>
            <person name="Kazmierczak K.M."/>
            <person name="Andrzejewski T.M."/>
            <person name="Davidsen T.M."/>
            <person name="Wayne K.J."/>
            <person name="Tettelin H."/>
            <person name="Glass J.I."/>
            <person name="Rusch D."/>
            <person name="Podicherti R."/>
            <person name="Tsui H.-C.T."/>
            <person name="Winkler M.E."/>
        </authorList>
    </citation>
    <scope>NUCLEOTIDE SEQUENCE</scope>
</reference>
<dbReference type="EMBL" id="UINC01104774">
    <property type="protein sequence ID" value="SVC68193.1"/>
    <property type="molecule type" value="Genomic_DNA"/>
</dbReference>
<name>A0A382P4A8_9ZZZZ</name>